<dbReference type="Gene3D" id="3.40.50.720">
    <property type="entry name" value="NAD(P)-binding Rossmann-like Domain"/>
    <property type="match status" value="1"/>
</dbReference>
<feature type="domain" description="CoA-binding" evidence="1">
    <location>
        <begin position="14"/>
        <end position="106"/>
    </location>
</feature>
<gene>
    <name evidence="2" type="ORF">DFR57_11656</name>
</gene>
<dbReference type="SUPFAM" id="SSF51735">
    <property type="entry name" value="NAD(P)-binding Rossmann-fold domains"/>
    <property type="match status" value="1"/>
</dbReference>
<protein>
    <recommendedName>
        <fullName evidence="1">CoA-binding domain-containing protein</fullName>
    </recommendedName>
</protein>
<dbReference type="OrthoDB" id="9804695at2"/>
<dbReference type="PANTHER" id="PTHR33303:SF2">
    <property type="entry name" value="COA-BINDING DOMAIN-CONTAINING PROTEIN"/>
    <property type="match status" value="1"/>
</dbReference>
<reference evidence="2 3" key="1">
    <citation type="submission" date="2018-07" db="EMBL/GenBank/DDBJ databases">
        <title>Genomic Encyclopedia of Type Strains, Phase IV (KMG-IV): sequencing the most valuable type-strain genomes for metagenomic binning, comparative biology and taxonomic classification.</title>
        <authorList>
            <person name="Goeker M."/>
        </authorList>
    </citation>
    <scope>NUCLEOTIDE SEQUENCE [LARGE SCALE GENOMIC DNA]</scope>
    <source>
        <strain evidence="2 3">DSM 27696</strain>
    </source>
</reference>
<name>A0A368XBG8_9BACI</name>
<comment type="caution">
    <text evidence="2">The sequence shown here is derived from an EMBL/GenBank/DDBJ whole genome shotgun (WGS) entry which is preliminary data.</text>
</comment>
<accession>A0A368XBG8</accession>
<keyword evidence="3" id="KW-1185">Reference proteome</keyword>
<dbReference type="InterPro" id="IPR003781">
    <property type="entry name" value="CoA-bd"/>
</dbReference>
<evidence type="ECO:0000313" key="2">
    <source>
        <dbReference type="EMBL" id="RCW63777.1"/>
    </source>
</evidence>
<dbReference type="PANTHER" id="PTHR33303">
    <property type="entry name" value="CYTOPLASMIC PROTEIN-RELATED"/>
    <property type="match status" value="1"/>
</dbReference>
<dbReference type="SMART" id="SM00881">
    <property type="entry name" value="CoA_binding"/>
    <property type="match status" value="1"/>
</dbReference>
<dbReference type="RefSeq" id="WP_114354144.1">
    <property type="nucleotide sequence ID" value="NZ_QPJJ01000016.1"/>
</dbReference>
<dbReference type="Pfam" id="PF13380">
    <property type="entry name" value="CoA_binding_2"/>
    <property type="match status" value="1"/>
</dbReference>
<dbReference type="EMBL" id="QPJJ01000016">
    <property type="protein sequence ID" value="RCW63777.1"/>
    <property type="molecule type" value="Genomic_DNA"/>
</dbReference>
<evidence type="ECO:0000313" key="3">
    <source>
        <dbReference type="Proteomes" id="UP000252585"/>
    </source>
</evidence>
<sequence length="137" mass="15659">MDTHKEQELMKVMLKNSKTIAVVGLSDKTHRTSYQISKAMQALGYRIIPVNPYVDFVLGERAYSSILDVKEKVDLINIFRRSDKVYDIAEEICKTDAPYVWMQQGVVNKEAANLLKENNKEVVMDQCIKVAHAVLLK</sequence>
<organism evidence="2 3">
    <name type="scientific">Saliterribacillus persicus</name>
    <dbReference type="NCBI Taxonomy" id="930114"/>
    <lineage>
        <taxon>Bacteria</taxon>
        <taxon>Bacillati</taxon>
        <taxon>Bacillota</taxon>
        <taxon>Bacilli</taxon>
        <taxon>Bacillales</taxon>
        <taxon>Bacillaceae</taxon>
        <taxon>Saliterribacillus</taxon>
    </lineage>
</organism>
<evidence type="ECO:0000259" key="1">
    <source>
        <dbReference type="SMART" id="SM00881"/>
    </source>
</evidence>
<dbReference type="Proteomes" id="UP000252585">
    <property type="component" value="Unassembled WGS sequence"/>
</dbReference>
<dbReference type="AlphaFoldDB" id="A0A368XBG8"/>
<proteinExistence type="predicted"/>
<dbReference type="InterPro" id="IPR036291">
    <property type="entry name" value="NAD(P)-bd_dom_sf"/>
</dbReference>